<evidence type="ECO:0000313" key="3">
    <source>
        <dbReference type="Proteomes" id="UP000070427"/>
    </source>
</evidence>
<organism evidence="2 3">
    <name type="scientific">Fervidicola ferrireducens</name>
    <dbReference type="NCBI Taxonomy" id="520764"/>
    <lineage>
        <taxon>Bacteria</taxon>
        <taxon>Bacillati</taxon>
        <taxon>Bacillota</taxon>
        <taxon>Clostridia</taxon>
        <taxon>Thermosediminibacterales</taxon>
        <taxon>Thermosediminibacteraceae</taxon>
        <taxon>Fervidicola</taxon>
    </lineage>
</organism>
<proteinExistence type="predicted"/>
<feature type="compositionally biased region" description="Basic and acidic residues" evidence="1">
    <location>
        <begin position="7"/>
        <end position="44"/>
    </location>
</feature>
<gene>
    <name evidence="2" type="ORF">AN618_03090</name>
</gene>
<feature type="region of interest" description="Disordered" evidence="1">
    <location>
        <begin position="1"/>
        <end position="67"/>
    </location>
</feature>
<sequence length="67" mass="7819">MGSVRKNGGESKGKSVPPLDRRRFKGELFDDERPEKYELSREFEIENPMKTPPNNLTVKNPEKKEKE</sequence>
<keyword evidence="3" id="KW-1185">Reference proteome</keyword>
<dbReference type="OrthoDB" id="1729950at2"/>
<name>A0A140LDC8_9FIRM</name>
<comment type="caution">
    <text evidence="2">The sequence shown here is derived from an EMBL/GenBank/DDBJ whole genome shotgun (WGS) entry which is preliminary data.</text>
</comment>
<accession>A0A140LDC8</accession>
<evidence type="ECO:0000313" key="2">
    <source>
        <dbReference type="EMBL" id="KXG78553.1"/>
    </source>
</evidence>
<evidence type="ECO:0000256" key="1">
    <source>
        <dbReference type="SAM" id="MobiDB-lite"/>
    </source>
</evidence>
<reference evidence="2 3" key="1">
    <citation type="submission" date="2015-12" db="EMBL/GenBank/DDBJ databases">
        <title>Draft genome sequnece of Fervidicola ferrireducens strain Y170.</title>
        <authorList>
            <person name="Patel B.K."/>
        </authorList>
    </citation>
    <scope>NUCLEOTIDE SEQUENCE [LARGE SCALE GENOMIC DNA]</scope>
    <source>
        <strain evidence="2 3">Y170</strain>
    </source>
</reference>
<dbReference type="InParanoid" id="A0A140LDC8"/>
<protein>
    <submittedName>
        <fullName evidence="2">Uncharacterized protein</fullName>
    </submittedName>
</protein>
<dbReference type="STRING" id="520764.AN618_03090"/>
<dbReference type="AlphaFoldDB" id="A0A140LDC8"/>
<dbReference type="EMBL" id="LOED01000002">
    <property type="protein sequence ID" value="KXG78553.1"/>
    <property type="molecule type" value="Genomic_DNA"/>
</dbReference>
<dbReference type="RefSeq" id="WP_066351215.1">
    <property type="nucleotide sequence ID" value="NZ_LOED01000002.1"/>
</dbReference>
<dbReference type="Proteomes" id="UP000070427">
    <property type="component" value="Unassembled WGS sequence"/>
</dbReference>